<dbReference type="NCBIfam" id="TIGR00682">
    <property type="entry name" value="lpxK"/>
    <property type="match status" value="1"/>
</dbReference>
<evidence type="ECO:0000256" key="13">
    <source>
        <dbReference type="HAMAP-Rule" id="MF_00409"/>
    </source>
</evidence>
<evidence type="ECO:0000256" key="1">
    <source>
        <dbReference type="ARBA" id="ARBA00002274"/>
    </source>
</evidence>
<keyword evidence="8 13" id="KW-0547">Nucleotide-binding</keyword>
<dbReference type="SUPFAM" id="SSF52540">
    <property type="entry name" value="P-loop containing nucleoside triphosphate hydrolases"/>
    <property type="match status" value="1"/>
</dbReference>
<dbReference type="PANTHER" id="PTHR42724">
    <property type="entry name" value="TETRAACYLDISACCHARIDE 4'-KINASE"/>
    <property type="match status" value="1"/>
</dbReference>
<dbReference type="InterPro" id="IPR003758">
    <property type="entry name" value="LpxK"/>
</dbReference>
<reference evidence="15" key="1">
    <citation type="journal article" date="2019" name="Int. J. Syst. Evol. Microbiol.">
        <title>The Global Catalogue of Microorganisms (GCM) 10K type strain sequencing project: providing services to taxonomists for standard genome sequencing and annotation.</title>
        <authorList>
            <consortium name="The Broad Institute Genomics Platform"/>
            <consortium name="The Broad Institute Genome Sequencing Center for Infectious Disease"/>
            <person name="Wu L."/>
            <person name="Ma J."/>
        </authorList>
    </citation>
    <scope>NUCLEOTIDE SEQUENCE [LARGE SCALE GENOMIC DNA]</scope>
    <source>
        <strain evidence="15">CCUG 55608</strain>
    </source>
</reference>
<evidence type="ECO:0000256" key="2">
    <source>
        <dbReference type="ARBA" id="ARBA00004870"/>
    </source>
</evidence>
<comment type="caution">
    <text evidence="14">The sequence shown here is derived from an EMBL/GenBank/DDBJ whole genome shotgun (WGS) entry which is preliminary data.</text>
</comment>
<dbReference type="Proteomes" id="UP001597116">
    <property type="component" value="Unassembled WGS sequence"/>
</dbReference>
<name>A0ABW3Q5Q4_9BACT</name>
<dbReference type="InterPro" id="IPR027417">
    <property type="entry name" value="P-loop_NTPase"/>
</dbReference>
<protein>
    <recommendedName>
        <fullName evidence="4 13">Tetraacyldisaccharide 4'-kinase</fullName>
        <ecNumber evidence="3 13">2.7.1.130</ecNumber>
    </recommendedName>
    <alternativeName>
        <fullName evidence="12 13">Lipid A 4'-kinase</fullName>
    </alternativeName>
</protein>
<dbReference type="HAMAP" id="MF_00409">
    <property type="entry name" value="LpxK"/>
    <property type="match status" value="1"/>
</dbReference>
<evidence type="ECO:0000256" key="9">
    <source>
        <dbReference type="ARBA" id="ARBA00022777"/>
    </source>
</evidence>
<gene>
    <name evidence="13 14" type="primary">lpxK</name>
    <name evidence="14" type="ORF">ACFQ4C_05005</name>
</gene>
<keyword evidence="10 13" id="KW-0067">ATP-binding</keyword>
<keyword evidence="9 13" id="KW-0418">Kinase</keyword>
<dbReference type="PANTHER" id="PTHR42724:SF1">
    <property type="entry name" value="TETRAACYLDISACCHARIDE 4'-KINASE, MITOCHONDRIAL-RELATED"/>
    <property type="match status" value="1"/>
</dbReference>
<comment type="similarity">
    <text evidence="13">Belongs to the LpxK family.</text>
</comment>
<evidence type="ECO:0000313" key="14">
    <source>
        <dbReference type="EMBL" id="MFD1140452.1"/>
    </source>
</evidence>
<keyword evidence="5 13" id="KW-0444">Lipid biosynthesis</keyword>
<evidence type="ECO:0000256" key="3">
    <source>
        <dbReference type="ARBA" id="ARBA00012071"/>
    </source>
</evidence>
<evidence type="ECO:0000256" key="12">
    <source>
        <dbReference type="ARBA" id="ARBA00029757"/>
    </source>
</evidence>
<sequence length="364" mass="40805">MFNHLLKPLSWLYGGITDVRNLLYDRKIISVLTPATYTIAVGNLTVGGTGKTPHVDYLVSLLKQTGPVATLSRGYGRQTRGFRVVTDADTADTVGDEPLLLYRKHGKTAEIGGADVLVSVGEKRAEAIPKLLTIRPDWRAIVLDDAFQHRPVHPQLNLLLMDYNRPFYADQPFPSGRLRERRHGALRADVVLVTKCPDELEAAEQRAIQQRIRTYSRADVPVFFTGLRYGKPVGFADSFVKNEGPRERRVVLVSGIARPEPLEQYVKTHFTLAGHLRFADHHRYTPADLERIVRELPGDGTVLTTEKDFVKLAPLLAETGLDASRFWYLPIEIMFLSGEAEFRQIVEQTDLDRPSQAGAGVKKI</sequence>
<evidence type="ECO:0000256" key="6">
    <source>
        <dbReference type="ARBA" id="ARBA00022556"/>
    </source>
</evidence>
<evidence type="ECO:0000313" key="15">
    <source>
        <dbReference type="Proteomes" id="UP001597116"/>
    </source>
</evidence>
<evidence type="ECO:0000256" key="10">
    <source>
        <dbReference type="ARBA" id="ARBA00022840"/>
    </source>
</evidence>
<dbReference type="Pfam" id="PF02606">
    <property type="entry name" value="LpxK"/>
    <property type="match status" value="1"/>
</dbReference>
<evidence type="ECO:0000256" key="5">
    <source>
        <dbReference type="ARBA" id="ARBA00022516"/>
    </source>
</evidence>
<evidence type="ECO:0000256" key="7">
    <source>
        <dbReference type="ARBA" id="ARBA00022679"/>
    </source>
</evidence>
<dbReference type="RefSeq" id="WP_265989469.1">
    <property type="nucleotide sequence ID" value="NZ_CP110973.1"/>
</dbReference>
<comment type="catalytic activity">
    <reaction evidence="13">
        <text>a lipid A disaccharide + ATP = a lipid IVA + ADP + H(+)</text>
        <dbReference type="Rhea" id="RHEA:67840"/>
        <dbReference type="ChEBI" id="CHEBI:15378"/>
        <dbReference type="ChEBI" id="CHEBI:30616"/>
        <dbReference type="ChEBI" id="CHEBI:176343"/>
        <dbReference type="ChEBI" id="CHEBI:176425"/>
        <dbReference type="ChEBI" id="CHEBI:456216"/>
        <dbReference type="EC" id="2.7.1.130"/>
    </reaction>
</comment>
<keyword evidence="7 13" id="KW-0808">Transferase</keyword>
<evidence type="ECO:0000256" key="8">
    <source>
        <dbReference type="ARBA" id="ARBA00022741"/>
    </source>
</evidence>
<feature type="binding site" evidence="13">
    <location>
        <begin position="45"/>
        <end position="52"/>
    </location>
    <ligand>
        <name>ATP</name>
        <dbReference type="ChEBI" id="CHEBI:30616"/>
    </ligand>
</feature>
<evidence type="ECO:0000256" key="11">
    <source>
        <dbReference type="ARBA" id="ARBA00023098"/>
    </source>
</evidence>
<keyword evidence="6 13" id="KW-0441">Lipid A biosynthesis</keyword>
<comment type="function">
    <text evidence="1 13">Transfers the gamma-phosphate of ATP to the 4'-position of a tetraacyldisaccharide 1-phosphate intermediate (termed DS-1-P) to form tetraacyldisaccharide 1,4'-bis-phosphate (lipid IVA).</text>
</comment>
<proteinExistence type="inferred from homology"/>
<keyword evidence="15" id="KW-1185">Reference proteome</keyword>
<evidence type="ECO:0000256" key="4">
    <source>
        <dbReference type="ARBA" id="ARBA00016436"/>
    </source>
</evidence>
<dbReference type="EC" id="2.7.1.130" evidence="3 13"/>
<accession>A0ABW3Q5Q4</accession>
<comment type="pathway">
    <text evidence="2 13">Glycolipid biosynthesis; lipid IV(A) biosynthesis; lipid IV(A) from (3R)-3-hydroxytetradecanoyl-[acyl-carrier-protein] and UDP-N-acetyl-alpha-D-glucosamine: step 6/6.</text>
</comment>
<dbReference type="GO" id="GO:0009029">
    <property type="term" value="F:lipid-A 4'-kinase activity"/>
    <property type="evidence" value="ECO:0007669"/>
    <property type="project" value="UniProtKB-EC"/>
</dbReference>
<dbReference type="EMBL" id="JBHTLP010000002">
    <property type="protein sequence ID" value="MFD1140452.1"/>
    <property type="molecule type" value="Genomic_DNA"/>
</dbReference>
<organism evidence="14 15">
    <name type="scientific">Larkinella insperata</name>
    <dbReference type="NCBI Taxonomy" id="332158"/>
    <lineage>
        <taxon>Bacteria</taxon>
        <taxon>Pseudomonadati</taxon>
        <taxon>Bacteroidota</taxon>
        <taxon>Cytophagia</taxon>
        <taxon>Cytophagales</taxon>
        <taxon>Spirosomataceae</taxon>
        <taxon>Larkinella</taxon>
    </lineage>
</organism>
<keyword evidence="11 13" id="KW-0443">Lipid metabolism</keyword>